<accession>A0A1U7LZ57</accession>
<dbReference type="RefSeq" id="WP_075659352.1">
    <property type="nucleotide sequence ID" value="NZ_JABDSR010000016.1"/>
</dbReference>
<name>A0A1U7LZ57_9FIRM</name>
<reference evidence="1 2" key="1">
    <citation type="journal article" date="2016" name="Appl. Environ. Microbiol.">
        <title>Function and Phylogeny of Bacterial Butyryl Coenzyme A:Acetate Transferases and Their Diversity in the Proximal Colon of Swine.</title>
        <authorList>
            <person name="Trachsel J."/>
            <person name="Bayles D.O."/>
            <person name="Looft T."/>
            <person name="Levine U.Y."/>
            <person name="Allen H.K."/>
        </authorList>
    </citation>
    <scope>NUCLEOTIDE SEQUENCE [LARGE SCALE GENOMIC DNA]</scope>
    <source>
        <strain evidence="1 2">35-6-1</strain>
    </source>
</reference>
<dbReference type="Proteomes" id="UP000187166">
    <property type="component" value="Unassembled WGS sequence"/>
</dbReference>
<evidence type="ECO:0008006" key="3">
    <source>
        <dbReference type="Google" id="ProtNLM"/>
    </source>
</evidence>
<dbReference type="EMBL" id="MJIH01000001">
    <property type="protein sequence ID" value="OLR64711.1"/>
    <property type="molecule type" value="Genomic_DNA"/>
</dbReference>
<protein>
    <recommendedName>
        <fullName evidence="3">Transposase</fullName>
    </recommendedName>
</protein>
<organism evidence="1 2">
    <name type="scientific">Peptoniphilus porci</name>
    <dbReference type="NCBI Taxonomy" id="2652280"/>
    <lineage>
        <taxon>Bacteria</taxon>
        <taxon>Bacillati</taxon>
        <taxon>Bacillota</taxon>
        <taxon>Tissierellia</taxon>
        <taxon>Tissierellales</taxon>
        <taxon>Peptoniphilaceae</taxon>
        <taxon>Peptoniphilus</taxon>
    </lineage>
</organism>
<comment type="caution">
    <text evidence="1">The sequence shown here is derived from an EMBL/GenBank/DDBJ whole genome shotgun (WGS) entry which is preliminary data.</text>
</comment>
<gene>
    <name evidence="1" type="ORF">BIV18_03735</name>
</gene>
<sequence length="90" mass="10958">MSIRTEEMRFRQILCEYALKHGVTKAARRYHTNRQFVYRQLKNTDEKIIYGREVFTSEKQLKKEIKEHEIKYNSTAKYVLNFKSPNEIIK</sequence>
<keyword evidence="2" id="KW-1185">Reference proteome</keyword>
<evidence type="ECO:0000313" key="2">
    <source>
        <dbReference type="Proteomes" id="UP000187166"/>
    </source>
</evidence>
<dbReference type="STRING" id="1465756.BIV18_03735"/>
<dbReference type="AlphaFoldDB" id="A0A1U7LZ57"/>
<evidence type="ECO:0000313" key="1">
    <source>
        <dbReference type="EMBL" id="OLR64711.1"/>
    </source>
</evidence>
<proteinExistence type="predicted"/>